<dbReference type="Proteomes" id="UP001287286">
    <property type="component" value="Unassembled WGS sequence"/>
</dbReference>
<evidence type="ECO:0000313" key="1">
    <source>
        <dbReference type="EMBL" id="KAK4084086.1"/>
    </source>
</evidence>
<reference evidence="2 3" key="2">
    <citation type="journal article" date="2016" name="Front. Microbiol.">
        <title>Genome and transcriptome sequences reveal the specific parasitism of the nematophagous Purpureocillium lilacinum 36-1.</title>
        <authorList>
            <person name="Xie J."/>
            <person name="Li S."/>
            <person name="Mo C."/>
            <person name="Xiao X."/>
            <person name="Peng D."/>
            <person name="Wang G."/>
            <person name="Xiao Y."/>
        </authorList>
    </citation>
    <scope>NUCLEOTIDE SEQUENCE [LARGE SCALE GENOMIC DNA]</scope>
    <source>
        <strain evidence="2 3">36-1</strain>
    </source>
</reference>
<accession>A0A2U3DWI3</accession>
<keyword evidence="4" id="KW-1185">Reference proteome</keyword>
<reference evidence="1" key="3">
    <citation type="submission" date="2023-11" db="EMBL/GenBank/DDBJ databases">
        <authorList>
            <person name="Beijen E."/>
            <person name="Ohm R.A."/>
        </authorList>
    </citation>
    <scope>NUCLEOTIDE SEQUENCE</scope>
    <source>
        <strain evidence="1">CBS 150709</strain>
    </source>
</reference>
<dbReference type="InterPro" id="IPR019587">
    <property type="entry name" value="Polyketide_cyclase/dehydratase"/>
</dbReference>
<dbReference type="Gene3D" id="3.30.530.20">
    <property type="match status" value="1"/>
</dbReference>
<name>A0A2U3DWI3_PURLI</name>
<dbReference type="Pfam" id="PF10604">
    <property type="entry name" value="Polyketide_cyc2"/>
    <property type="match status" value="1"/>
</dbReference>
<dbReference type="InterPro" id="IPR023393">
    <property type="entry name" value="START-like_dom_sf"/>
</dbReference>
<evidence type="ECO:0000313" key="2">
    <source>
        <dbReference type="EMBL" id="PWI66584.1"/>
    </source>
</evidence>
<dbReference type="AlphaFoldDB" id="A0A2U3DWI3"/>
<comment type="caution">
    <text evidence="2">The sequence shown here is derived from an EMBL/GenBank/DDBJ whole genome shotgun (WGS) entry which is preliminary data.</text>
</comment>
<evidence type="ECO:0000313" key="4">
    <source>
        <dbReference type="Proteomes" id="UP001287286"/>
    </source>
</evidence>
<organism evidence="2 3">
    <name type="scientific">Purpureocillium lilacinum</name>
    <name type="common">Paecilomyces lilacinus</name>
    <dbReference type="NCBI Taxonomy" id="33203"/>
    <lineage>
        <taxon>Eukaryota</taxon>
        <taxon>Fungi</taxon>
        <taxon>Dikarya</taxon>
        <taxon>Ascomycota</taxon>
        <taxon>Pezizomycotina</taxon>
        <taxon>Sordariomycetes</taxon>
        <taxon>Hypocreomycetidae</taxon>
        <taxon>Hypocreales</taxon>
        <taxon>Ophiocordycipitaceae</taxon>
        <taxon>Purpureocillium</taxon>
    </lineage>
</organism>
<evidence type="ECO:0008006" key="5">
    <source>
        <dbReference type="Google" id="ProtNLM"/>
    </source>
</evidence>
<reference evidence="2" key="1">
    <citation type="submission" date="2015-05" db="EMBL/GenBank/DDBJ databases">
        <authorList>
            <person name="Wang D.B."/>
            <person name="Wang M."/>
        </authorList>
    </citation>
    <scope>NUCLEOTIDE SEQUENCE</scope>
    <source>
        <strain evidence="2">36-1</strain>
    </source>
</reference>
<sequence length="308" mass="34373">MNHDLDSAQLWRLTMMPGALWVLHDKVATESQLPDMYLGGSTATTCVRSRCFESHFGQERSVARALAKLKEPVAKLGRRVEDWSQPSLLKCQTFFRVKFSLQLQLTPHHSVELSQNVCRVNYRDTSFARFKPTYNCTRKQPKQHPSRTVSPDQPAANMPAAIPTTTSVVESVVVNAPLSAVWHLIKLHNFADWWSALKSSEAVKGVSEETDVVKWTFKDGAVVEIKQEAHSTIDHYITYSAITSSPEVSYSSILSTVRCWPVTSGKSANGTFVQWTANFSGDADAGVIQDARYKRQEGLADLARAAER</sequence>
<reference evidence="1 4" key="4">
    <citation type="journal article" date="2024" name="Microbiol. Resour. Announc.">
        <title>Genome annotations for the ascomycete fungi Trichoderma harzianum, Trichoderma aggressivum, and Purpureocillium lilacinum.</title>
        <authorList>
            <person name="Beijen E.P.W."/>
            <person name="Ohm R.A."/>
        </authorList>
    </citation>
    <scope>NUCLEOTIDE SEQUENCE [LARGE SCALE GENOMIC DNA]</scope>
    <source>
        <strain evidence="1 4">CBS 150709</strain>
    </source>
</reference>
<gene>
    <name evidence="2" type="ORF">PCL_04997</name>
    <name evidence="1" type="ORF">Purlil1_10430</name>
</gene>
<protein>
    <recommendedName>
        <fullName evidence="5">Bet v1-like protein</fullName>
    </recommendedName>
</protein>
<dbReference type="EMBL" id="JAWRVI010000053">
    <property type="protein sequence ID" value="KAK4084086.1"/>
    <property type="molecule type" value="Genomic_DNA"/>
</dbReference>
<proteinExistence type="predicted"/>
<dbReference type="EMBL" id="LCWV01000024">
    <property type="protein sequence ID" value="PWI66584.1"/>
    <property type="molecule type" value="Genomic_DNA"/>
</dbReference>
<dbReference type="PANTHER" id="PTHR39332:SF7">
    <property type="entry name" value="SRPBCC FAMILY PROTEIN"/>
    <property type="match status" value="1"/>
</dbReference>
<dbReference type="Proteomes" id="UP000245956">
    <property type="component" value="Unassembled WGS sequence"/>
</dbReference>
<dbReference type="PANTHER" id="PTHR39332">
    <property type="entry name" value="BLL4707 PROTEIN"/>
    <property type="match status" value="1"/>
</dbReference>
<dbReference type="SUPFAM" id="SSF55961">
    <property type="entry name" value="Bet v1-like"/>
    <property type="match status" value="1"/>
</dbReference>
<evidence type="ECO:0000313" key="3">
    <source>
        <dbReference type="Proteomes" id="UP000245956"/>
    </source>
</evidence>